<protein>
    <recommendedName>
        <fullName evidence="5">RRM domain-containing protein</fullName>
    </recommendedName>
</protein>
<keyword evidence="1 2" id="KW-0694">RNA-binding</keyword>
<name>A0A835G892_SPOEX</name>
<reference evidence="6" key="1">
    <citation type="submission" date="2020-08" db="EMBL/GenBank/DDBJ databases">
        <title>Spodoptera exigua strain:BAW_Kor-Di-RS1 Genome sequencing and assembly.</title>
        <authorList>
            <person name="Kim J."/>
            <person name="Nam H.Y."/>
            <person name="Kwon M."/>
            <person name="Choi J.H."/>
            <person name="Cho S.R."/>
            <person name="Kim G.-H."/>
        </authorList>
    </citation>
    <scope>NUCLEOTIDE SEQUENCE</scope>
    <source>
        <strain evidence="6">BAW_Kor-Di-RS1</strain>
        <tissue evidence="6">Whole-body</tissue>
    </source>
</reference>
<proteinExistence type="predicted"/>
<dbReference type="InterPro" id="IPR056611">
    <property type="entry name" value="ENOX1/2_dom"/>
</dbReference>
<keyword evidence="7" id="KW-1185">Reference proteome</keyword>
<evidence type="ECO:0000256" key="2">
    <source>
        <dbReference type="PROSITE-ProRule" id="PRU00176"/>
    </source>
</evidence>
<evidence type="ECO:0000259" key="5">
    <source>
        <dbReference type="PROSITE" id="PS50102"/>
    </source>
</evidence>
<dbReference type="Pfam" id="PF00076">
    <property type="entry name" value="RRM_1"/>
    <property type="match status" value="1"/>
</dbReference>
<dbReference type="InterPro" id="IPR000504">
    <property type="entry name" value="RRM_dom"/>
</dbReference>
<evidence type="ECO:0000256" key="4">
    <source>
        <dbReference type="SAM" id="MobiDB-lite"/>
    </source>
</evidence>
<keyword evidence="3" id="KW-0175">Coiled coil</keyword>
<dbReference type="GO" id="GO:0016491">
    <property type="term" value="F:oxidoreductase activity"/>
    <property type="evidence" value="ECO:0007669"/>
    <property type="project" value="InterPro"/>
</dbReference>
<dbReference type="SMART" id="SM00360">
    <property type="entry name" value="RRM"/>
    <property type="match status" value="1"/>
</dbReference>
<organism evidence="6 7">
    <name type="scientific">Spodoptera exigua</name>
    <name type="common">Beet armyworm</name>
    <name type="synonym">Noctua fulgens</name>
    <dbReference type="NCBI Taxonomy" id="7107"/>
    <lineage>
        <taxon>Eukaryota</taxon>
        <taxon>Metazoa</taxon>
        <taxon>Ecdysozoa</taxon>
        <taxon>Arthropoda</taxon>
        <taxon>Hexapoda</taxon>
        <taxon>Insecta</taxon>
        <taxon>Pterygota</taxon>
        <taxon>Neoptera</taxon>
        <taxon>Endopterygota</taxon>
        <taxon>Lepidoptera</taxon>
        <taxon>Glossata</taxon>
        <taxon>Ditrysia</taxon>
        <taxon>Noctuoidea</taxon>
        <taxon>Noctuidae</taxon>
        <taxon>Amphipyrinae</taxon>
        <taxon>Spodoptera</taxon>
    </lineage>
</organism>
<evidence type="ECO:0000313" key="6">
    <source>
        <dbReference type="EMBL" id="KAF9408522.1"/>
    </source>
</evidence>
<dbReference type="GO" id="GO:0009897">
    <property type="term" value="C:external side of plasma membrane"/>
    <property type="evidence" value="ECO:0007669"/>
    <property type="project" value="InterPro"/>
</dbReference>
<dbReference type="AlphaFoldDB" id="A0A835G892"/>
<comment type="caution">
    <text evidence="6">The sequence shown here is derived from an EMBL/GenBank/DDBJ whole genome shotgun (WGS) entry which is preliminary data.</text>
</comment>
<dbReference type="GO" id="GO:0003723">
    <property type="term" value="F:RNA binding"/>
    <property type="evidence" value="ECO:0007669"/>
    <property type="project" value="UniProtKB-UniRule"/>
</dbReference>
<dbReference type="InterPro" id="IPR038876">
    <property type="entry name" value="ENOX"/>
</dbReference>
<feature type="region of interest" description="Disordered" evidence="4">
    <location>
        <begin position="1"/>
        <end position="34"/>
    </location>
</feature>
<dbReference type="InterPro" id="IPR035979">
    <property type="entry name" value="RBD_domain_sf"/>
</dbReference>
<feature type="domain" description="RRM" evidence="5">
    <location>
        <begin position="162"/>
        <end position="228"/>
    </location>
</feature>
<feature type="coiled-coil region" evidence="3">
    <location>
        <begin position="411"/>
        <end position="445"/>
    </location>
</feature>
<dbReference type="InterPro" id="IPR012677">
    <property type="entry name" value="Nucleotide-bd_a/b_plait_sf"/>
</dbReference>
<dbReference type="Proteomes" id="UP000648187">
    <property type="component" value="Unassembled WGS sequence"/>
</dbReference>
<sequence>MIANNRTDRSRSPHRSDNLGRRRDHKTQDSAKAIDNMPNVMNPMMMTNMFPQANMMMASGMYPNMMLPGPIMSGGMMPGPGMEIMQGLGGPPMAPAPAPPMEMGMMGGMMMDPSMMGMFSNMSGDIPTMQEKKELIFKHARLTPPDSGTPQPPRRGKPPGCRTIFVGGLPDKIRENIVREIFETYGRIHTLRLSKKNFCHIRFDREECSRDDQNDFERRQRQALRAQQVQMQQMNSQQEIVNRNINPFLDLRRRSPSPPSRVQPYTNASMVQLAEKLKNEEQFAMTLPTLLAWLERGECSKKNANQFYTMIQATNSHIRRLFNEKMQAEEELQNCKERVKNHIASVIEQLEQVAKVFAAASHQRVWDHFTKPQRKNIETWQKMTQEFSSLKEEYLEKFGDDRDGDYNGLSRASESEELQQLKRENESLQFQLEAYKNEIEVVKSDTMKEMEKFKAQFIARQALQVALDKNPPLPSPMVHPQGASLDYVVSYVRALFSQVSQATIHHVLQKHTDVFERTTSGKESLFQKLQVFKSYEANFVTDQYCEQNYELLRVAADGVRAHHKAVLLPTGRFFFLANPNKRGIHPTV</sequence>
<gene>
    <name evidence="6" type="ORF">HW555_011832</name>
</gene>
<dbReference type="Gene3D" id="3.30.70.330">
    <property type="match status" value="1"/>
</dbReference>
<evidence type="ECO:0000313" key="7">
    <source>
        <dbReference type="Proteomes" id="UP000648187"/>
    </source>
</evidence>
<dbReference type="EMBL" id="JACKWZ010000378">
    <property type="protein sequence ID" value="KAF9408522.1"/>
    <property type="molecule type" value="Genomic_DNA"/>
</dbReference>
<evidence type="ECO:0000256" key="3">
    <source>
        <dbReference type="SAM" id="Coils"/>
    </source>
</evidence>
<accession>A0A835G892</accession>
<feature type="coiled-coil region" evidence="3">
    <location>
        <begin position="311"/>
        <end position="345"/>
    </location>
</feature>
<evidence type="ECO:0000256" key="1">
    <source>
        <dbReference type="ARBA" id="ARBA00022884"/>
    </source>
</evidence>
<feature type="compositionally biased region" description="Basic and acidic residues" evidence="4">
    <location>
        <begin position="1"/>
        <end position="29"/>
    </location>
</feature>
<dbReference type="Pfam" id="PF23267">
    <property type="entry name" value="ENOX1"/>
    <property type="match status" value="1"/>
</dbReference>
<dbReference type="SUPFAM" id="SSF54928">
    <property type="entry name" value="RNA-binding domain, RBD"/>
    <property type="match status" value="1"/>
</dbReference>
<dbReference type="PANTHER" id="PTHR16001">
    <property type="entry name" value="ECTO-NOX DISULFIDE-THIOL EXCHANGER"/>
    <property type="match status" value="1"/>
</dbReference>
<dbReference type="PANTHER" id="PTHR16001:SF4">
    <property type="entry name" value="ECTO-NOX DISULFIDE-THIOL EXCHANGER 1-LIKE PROTEIN"/>
    <property type="match status" value="1"/>
</dbReference>
<dbReference type="PROSITE" id="PS50102">
    <property type="entry name" value="RRM"/>
    <property type="match status" value="1"/>
</dbReference>
<dbReference type="GO" id="GO:0007624">
    <property type="term" value="P:ultradian rhythm"/>
    <property type="evidence" value="ECO:0007669"/>
    <property type="project" value="InterPro"/>
</dbReference>